<gene>
    <name evidence="4" type="ORF">SAMN05216207_1014128</name>
</gene>
<protein>
    <submittedName>
        <fullName evidence="4">Uncharacterized conserved protein YafD, endonuclease/exonuclease/phosphatase (EEP) superfamily</fullName>
    </submittedName>
</protein>
<sequence>MPDAGAPRWGRLDRVSAPPHPDSETQPIRHGRPRPRRRFGPVRWSVALVLGAGAALATLPDLVGLDAYSPFAQLNAFRPLLVAALAVLVGIGLLITVFARRFWPVPVVLALVALVGASLVLPRTTAEATPPAGGSTLKVLALNVYEGEADPDSLAALIDGQDPDIVSIPEAGGRYKSELEPLLEPLGYELHSSISPRRDDVAGNTIAVADRLGDVETRVGDDVQFPYLEATGGGLGDLRFVAFHSVAPVPRSVGQWREDLGTLSEWCAGDTPAVVAGDFNASLDHSVFRDAITGCSDAAAQTGNGLSGTWPTWAPEWLGPQIDHVLSTEGIVAESFETHLVPGTDHRAIVTTLRVP</sequence>
<keyword evidence="5" id="KW-1185">Reference proteome</keyword>
<dbReference type="STRING" id="260086.SAMN05216207_1014128"/>
<feature type="domain" description="Endonuclease/exonuclease/phosphatase" evidence="3">
    <location>
        <begin position="142"/>
        <end position="346"/>
    </location>
</feature>
<keyword evidence="4" id="KW-0255">Endonuclease</keyword>
<dbReference type="SUPFAM" id="SSF56219">
    <property type="entry name" value="DNase I-like"/>
    <property type="match status" value="1"/>
</dbReference>
<dbReference type="InterPro" id="IPR005135">
    <property type="entry name" value="Endo/exonuclease/phosphatase"/>
</dbReference>
<evidence type="ECO:0000256" key="2">
    <source>
        <dbReference type="SAM" id="Phobius"/>
    </source>
</evidence>
<keyword evidence="2" id="KW-0472">Membrane</keyword>
<feature type="region of interest" description="Disordered" evidence="1">
    <location>
        <begin position="1"/>
        <end position="36"/>
    </location>
</feature>
<keyword evidence="2" id="KW-1133">Transmembrane helix</keyword>
<proteinExistence type="predicted"/>
<dbReference type="EMBL" id="FOUY01000014">
    <property type="protein sequence ID" value="SFN45920.1"/>
    <property type="molecule type" value="Genomic_DNA"/>
</dbReference>
<organism evidence="4 5">
    <name type="scientific">Pseudonocardia ammonioxydans</name>
    <dbReference type="NCBI Taxonomy" id="260086"/>
    <lineage>
        <taxon>Bacteria</taxon>
        <taxon>Bacillati</taxon>
        <taxon>Actinomycetota</taxon>
        <taxon>Actinomycetes</taxon>
        <taxon>Pseudonocardiales</taxon>
        <taxon>Pseudonocardiaceae</taxon>
        <taxon>Pseudonocardia</taxon>
    </lineage>
</organism>
<feature type="transmembrane region" description="Helical" evidence="2">
    <location>
        <begin position="76"/>
        <end position="95"/>
    </location>
</feature>
<dbReference type="Gene3D" id="3.60.10.10">
    <property type="entry name" value="Endonuclease/exonuclease/phosphatase"/>
    <property type="match status" value="1"/>
</dbReference>
<dbReference type="InterPro" id="IPR036691">
    <property type="entry name" value="Endo/exonu/phosph_ase_sf"/>
</dbReference>
<accession>A0A1I4Z7R3</accession>
<keyword evidence="2" id="KW-0812">Transmembrane</keyword>
<evidence type="ECO:0000313" key="5">
    <source>
        <dbReference type="Proteomes" id="UP000199614"/>
    </source>
</evidence>
<dbReference type="Pfam" id="PF03372">
    <property type="entry name" value="Exo_endo_phos"/>
    <property type="match status" value="1"/>
</dbReference>
<evidence type="ECO:0000259" key="3">
    <source>
        <dbReference type="Pfam" id="PF03372"/>
    </source>
</evidence>
<dbReference type="GO" id="GO:0004527">
    <property type="term" value="F:exonuclease activity"/>
    <property type="evidence" value="ECO:0007669"/>
    <property type="project" value="UniProtKB-KW"/>
</dbReference>
<keyword evidence="4" id="KW-0269">Exonuclease</keyword>
<dbReference type="GO" id="GO:0004519">
    <property type="term" value="F:endonuclease activity"/>
    <property type="evidence" value="ECO:0007669"/>
    <property type="project" value="UniProtKB-KW"/>
</dbReference>
<feature type="transmembrane region" description="Helical" evidence="2">
    <location>
        <begin position="102"/>
        <end position="121"/>
    </location>
</feature>
<evidence type="ECO:0000313" key="4">
    <source>
        <dbReference type="EMBL" id="SFN45920.1"/>
    </source>
</evidence>
<evidence type="ECO:0000256" key="1">
    <source>
        <dbReference type="SAM" id="MobiDB-lite"/>
    </source>
</evidence>
<keyword evidence="4" id="KW-0378">Hydrolase</keyword>
<feature type="transmembrane region" description="Helical" evidence="2">
    <location>
        <begin position="42"/>
        <end position="64"/>
    </location>
</feature>
<dbReference type="AlphaFoldDB" id="A0A1I4Z7R3"/>
<keyword evidence="4" id="KW-0540">Nuclease</keyword>
<name>A0A1I4Z7R3_PSUAM</name>
<dbReference type="Proteomes" id="UP000199614">
    <property type="component" value="Unassembled WGS sequence"/>
</dbReference>
<reference evidence="4 5" key="1">
    <citation type="submission" date="2016-10" db="EMBL/GenBank/DDBJ databases">
        <authorList>
            <person name="de Groot N.N."/>
        </authorList>
    </citation>
    <scope>NUCLEOTIDE SEQUENCE [LARGE SCALE GENOMIC DNA]</scope>
    <source>
        <strain evidence="4 5">CGMCC 4.1877</strain>
    </source>
</reference>